<evidence type="ECO:0000313" key="2">
    <source>
        <dbReference type="EMBL" id="KEO89389.1"/>
    </source>
</evidence>
<name>A0A074M7J6_ERYLO</name>
<organism evidence="2 3">
    <name type="scientific">Erythrobacter longus</name>
    <dbReference type="NCBI Taxonomy" id="1044"/>
    <lineage>
        <taxon>Bacteria</taxon>
        <taxon>Pseudomonadati</taxon>
        <taxon>Pseudomonadota</taxon>
        <taxon>Alphaproteobacteria</taxon>
        <taxon>Sphingomonadales</taxon>
        <taxon>Erythrobacteraceae</taxon>
        <taxon>Erythrobacter/Porphyrobacter group</taxon>
        <taxon>Erythrobacter</taxon>
    </lineage>
</organism>
<dbReference type="Proteomes" id="UP000027647">
    <property type="component" value="Unassembled WGS sequence"/>
</dbReference>
<keyword evidence="3" id="KW-1185">Reference proteome</keyword>
<evidence type="ECO:0000256" key="1">
    <source>
        <dbReference type="SAM" id="Phobius"/>
    </source>
</evidence>
<keyword evidence="1" id="KW-0812">Transmembrane</keyword>
<reference evidence="2 3" key="1">
    <citation type="submission" date="2014-04" db="EMBL/GenBank/DDBJ databases">
        <title>A comprehensive comparison of genomes of Erythrobacter spp. strains.</title>
        <authorList>
            <person name="Zheng Q."/>
        </authorList>
    </citation>
    <scope>NUCLEOTIDE SEQUENCE [LARGE SCALE GENOMIC DNA]</scope>
    <source>
        <strain evidence="2 3">DSM 6997</strain>
    </source>
</reference>
<feature type="transmembrane region" description="Helical" evidence="1">
    <location>
        <begin position="110"/>
        <end position="130"/>
    </location>
</feature>
<comment type="caution">
    <text evidence="2">The sequence shown here is derived from an EMBL/GenBank/DDBJ whole genome shotgun (WGS) entry which is preliminary data.</text>
</comment>
<feature type="transmembrane region" description="Helical" evidence="1">
    <location>
        <begin position="83"/>
        <end position="104"/>
    </location>
</feature>
<proteinExistence type="predicted"/>
<feature type="transmembrane region" description="Helical" evidence="1">
    <location>
        <begin position="54"/>
        <end position="76"/>
    </location>
</feature>
<protein>
    <submittedName>
        <fullName evidence="2">Uncharacterized protein</fullName>
    </submittedName>
</protein>
<dbReference type="AlphaFoldDB" id="A0A074M7J6"/>
<keyword evidence="1" id="KW-1133">Transmembrane helix</keyword>
<dbReference type="EMBL" id="JMIW01000005">
    <property type="protein sequence ID" value="KEO89389.1"/>
    <property type="molecule type" value="Genomic_DNA"/>
</dbReference>
<keyword evidence="1" id="KW-0472">Membrane</keyword>
<gene>
    <name evidence="2" type="ORF">EH31_12140</name>
</gene>
<sequence>MKMARGPRPWPIHTFAIILVLLGITGLGASFFEIEESLVVLQQDLPMIEWTRDYVIVANFSLFTIVLIPVMAVWCFASRIARLIMAVMCVLPILALGSALFIGLRDDDLLFGLVVDPALTIFATVILYLPSSSRWLSQERSLDPTVFK</sequence>
<evidence type="ECO:0000313" key="3">
    <source>
        <dbReference type="Proteomes" id="UP000027647"/>
    </source>
</evidence>
<accession>A0A074M7J6</accession>
<feature type="transmembrane region" description="Helical" evidence="1">
    <location>
        <begin position="12"/>
        <end position="34"/>
    </location>
</feature>
<dbReference type="STRING" id="1044.EH31_12140"/>